<dbReference type="Gene3D" id="3.20.110.20">
    <property type="match status" value="1"/>
</dbReference>
<sequence length="418" mass="48915">MSSICFYFHVHQPYRIRKYTVKDIGSADDYFEEESLDRNNKAIFQKVAQKCYLPTNKLLLKLLKKHPEFKISFSLTGVFLEQAEEFAPEVLQSFKDLVDTGRVEIIGETYYHSLSFLYSKKEFDKQVNLHLEKINELFSVTPEMFRNTELIYSDELGEHIEQLGYKGILAEGADHILGWRSPNFVYSLPKGNQLKILLKNYKLSDDIAFRFSDKGWKEHPLSAEKFANWVSSTNGAGQVVNLFMDYETFGEHQWEDTGIFDFMEHLPGQLLQHPDNDFVTPSEAIERYDSFAEITFPHYVSWADIERDLSAWRSNAMQYDALEKIHAMEEDVLTTEDPKLITTWRRLTTSDHFYYMCTKWFNDGDVHKYFSPYETPYEAFINFMNVIQDLKLRIDSALSKKVSIKPVQVQSTQDLILS</sequence>
<keyword evidence="4" id="KW-0378">Hydrolase</keyword>
<keyword evidence="2" id="KW-0119">Carbohydrate metabolism</keyword>
<evidence type="ECO:0000313" key="4">
    <source>
        <dbReference type="EMBL" id="MCA9386957.1"/>
    </source>
</evidence>
<dbReference type="GO" id="GO:0005975">
    <property type="term" value="P:carbohydrate metabolic process"/>
    <property type="evidence" value="ECO:0007669"/>
    <property type="project" value="InterPro"/>
</dbReference>
<feature type="domain" description="Glycoside hydrolase family 57 N-terminal" evidence="3">
    <location>
        <begin position="6"/>
        <end position="289"/>
    </location>
</feature>
<dbReference type="SUPFAM" id="SSF88713">
    <property type="entry name" value="Glycoside hydrolase/deacetylase"/>
    <property type="match status" value="1"/>
</dbReference>
<evidence type="ECO:0000259" key="3">
    <source>
        <dbReference type="Pfam" id="PF03065"/>
    </source>
</evidence>
<comment type="similarity">
    <text evidence="1">Belongs to the glycosyl hydrolase 57 family.</text>
</comment>
<accession>A0A955LA72</accession>
<proteinExistence type="inferred from homology"/>
<dbReference type="PANTHER" id="PTHR36306:SF1">
    <property type="entry name" value="ALPHA-AMYLASE-RELATED"/>
    <property type="match status" value="1"/>
</dbReference>
<dbReference type="PANTHER" id="PTHR36306">
    <property type="entry name" value="ALPHA-AMYLASE-RELATED-RELATED"/>
    <property type="match status" value="1"/>
</dbReference>
<dbReference type="InterPro" id="IPR011330">
    <property type="entry name" value="Glyco_hydro/deAcase_b/a-brl"/>
</dbReference>
<organism evidence="4 5">
    <name type="scientific">Candidatus Dojkabacteria bacterium</name>
    <dbReference type="NCBI Taxonomy" id="2099670"/>
    <lineage>
        <taxon>Bacteria</taxon>
        <taxon>Candidatus Dojkabacteria</taxon>
    </lineage>
</organism>
<reference evidence="4" key="1">
    <citation type="submission" date="2020-04" db="EMBL/GenBank/DDBJ databases">
        <authorList>
            <person name="Zhang T."/>
        </authorList>
    </citation>
    <scope>NUCLEOTIDE SEQUENCE</scope>
    <source>
        <strain evidence="4">HKST-UBA09</strain>
    </source>
</reference>
<evidence type="ECO:0000313" key="5">
    <source>
        <dbReference type="Proteomes" id="UP000714915"/>
    </source>
</evidence>
<evidence type="ECO:0000256" key="1">
    <source>
        <dbReference type="ARBA" id="ARBA00006821"/>
    </source>
</evidence>
<dbReference type="InterPro" id="IPR052046">
    <property type="entry name" value="GH57_Enzymes"/>
</dbReference>
<reference evidence="4" key="2">
    <citation type="journal article" date="2021" name="Microbiome">
        <title>Successional dynamics and alternative stable states in a saline activated sludge microbial community over 9 years.</title>
        <authorList>
            <person name="Wang Y."/>
            <person name="Ye J."/>
            <person name="Ju F."/>
            <person name="Liu L."/>
            <person name="Boyd J.A."/>
            <person name="Deng Y."/>
            <person name="Parks D.H."/>
            <person name="Jiang X."/>
            <person name="Yin X."/>
            <person name="Woodcroft B.J."/>
            <person name="Tyson G.W."/>
            <person name="Hugenholtz P."/>
            <person name="Polz M.F."/>
            <person name="Zhang T."/>
        </authorList>
    </citation>
    <scope>NUCLEOTIDE SEQUENCE</scope>
    <source>
        <strain evidence="4">HKST-UBA09</strain>
    </source>
</reference>
<gene>
    <name evidence="4" type="ORF">KC669_02895</name>
</gene>
<comment type="caution">
    <text evidence="4">The sequence shown here is derived from an EMBL/GenBank/DDBJ whole genome shotgun (WGS) entry which is preliminary data.</text>
</comment>
<name>A0A955LA72_9BACT</name>
<dbReference type="GO" id="GO:0016787">
    <property type="term" value="F:hydrolase activity"/>
    <property type="evidence" value="ECO:0007669"/>
    <property type="project" value="UniProtKB-KW"/>
</dbReference>
<dbReference type="InterPro" id="IPR004300">
    <property type="entry name" value="Glyco_hydro_57_N"/>
</dbReference>
<evidence type="ECO:0000256" key="2">
    <source>
        <dbReference type="ARBA" id="ARBA00023277"/>
    </source>
</evidence>
<dbReference type="Pfam" id="PF03065">
    <property type="entry name" value="Glyco_hydro_57"/>
    <property type="match status" value="1"/>
</dbReference>
<dbReference type="EMBL" id="JAGQLF010000030">
    <property type="protein sequence ID" value="MCA9386957.1"/>
    <property type="molecule type" value="Genomic_DNA"/>
</dbReference>
<dbReference type="CDD" id="cd10795">
    <property type="entry name" value="GH57N_MJA1_like"/>
    <property type="match status" value="1"/>
</dbReference>
<protein>
    <submittedName>
        <fullName evidence="4">Glycoside hydrolase family 57 protein</fullName>
    </submittedName>
</protein>
<dbReference type="AlphaFoldDB" id="A0A955LA72"/>
<dbReference type="Proteomes" id="UP000714915">
    <property type="component" value="Unassembled WGS sequence"/>
</dbReference>